<feature type="domain" description="Toprim" evidence="1">
    <location>
        <begin position="323"/>
        <end position="433"/>
    </location>
</feature>
<dbReference type="InterPro" id="IPR006171">
    <property type="entry name" value="TOPRIM_dom"/>
</dbReference>
<reference evidence="2" key="1">
    <citation type="submission" date="2023-03" db="UniProtKB">
        <authorList>
            <consortium name="EnsemblPlants"/>
        </authorList>
    </citation>
    <scope>IDENTIFICATION</scope>
</reference>
<dbReference type="AlphaFoldDB" id="A0A9I9EMX0"/>
<dbReference type="InterPro" id="IPR034154">
    <property type="entry name" value="TOPRIM_DnaG/twinkle"/>
</dbReference>
<dbReference type="GO" id="GO:0003697">
    <property type="term" value="F:single-stranded DNA binding"/>
    <property type="evidence" value="ECO:0007669"/>
    <property type="project" value="InterPro"/>
</dbReference>
<name>A0A9I9EMX0_CUCME</name>
<protein>
    <recommendedName>
        <fullName evidence="1">Toprim domain-containing protein</fullName>
    </recommendedName>
</protein>
<dbReference type="Gramene" id="MELO3C035679.2.1">
    <property type="protein sequence ID" value="MELO3C035679.2.1"/>
    <property type="gene ID" value="MELO3C035679.2"/>
</dbReference>
<accession>A0A9I9EMX0</accession>
<dbReference type="EnsemblPlants" id="MELO3C035679.2.1">
    <property type="protein sequence ID" value="MELO3C035679.2.1"/>
    <property type="gene ID" value="MELO3C035679.2"/>
</dbReference>
<organism evidence="2">
    <name type="scientific">Cucumis melo</name>
    <name type="common">Muskmelon</name>
    <dbReference type="NCBI Taxonomy" id="3656"/>
    <lineage>
        <taxon>Eukaryota</taxon>
        <taxon>Viridiplantae</taxon>
        <taxon>Streptophyta</taxon>
        <taxon>Embryophyta</taxon>
        <taxon>Tracheophyta</taxon>
        <taxon>Spermatophyta</taxon>
        <taxon>Magnoliopsida</taxon>
        <taxon>eudicotyledons</taxon>
        <taxon>Gunneridae</taxon>
        <taxon>Pentapetalae</taxon>
        <taxon>rosids</taxon>
        <taxon>fabids</taxon>
        <taxon>Cucurbitales</taxon>
        <taxon>Cucurbitaceae</taxon>
        <taxon>Benincaseae</taxon>
        <taxon>Cucumis</taxon>
    </lineage>
</organism>
<sequence>KENLVCVCVCVCVKQIRPLPLCSSISLQIHSIQMPINSTFTFNSNFNFNFKFIHRSSPSSLSLNNFSISSSPSRFLLRFCTTRLSSALSHAPPLPPPENETPPFCLFSDFEVNVLGYPKVKVLREKMDLIGIVCDEHCIPGKYYCLFCPKIYSRLTVQGWSFNGEELISSCDSNWIFADGRLAFNGFSKTEKMVGRSSKESLVLEPLCDEMFFYMVRAPPVMSFLGAGLISYFSMRMISQETLERNVVMQVVGRQVAIAFTYRQNGQLVGCKYRTMDKRFWQEKGTAKFLYGIDDINDADELIIVIHLLSSTFRNILYIPLKVEGEMDKLSVEEAGFLNCISVPGGAPSKVSTDTIPPIEKREAVKHNFEKPDTLRMDFWKHPQKDSAYQYLWGCKDYLDKVSRIILATDSDVPGQALAEELARRLGKHRCWRVDWPYKDGFNRFKDANEVTFLLSIVIHKVFAPLKVASELYNRNE</sequence>
<proteinExistence type="predicted"/>
<dbReference type="InterPro" id="IPR027032">
    <property type="entry name" value="Twinkle-like"/>
</dbReference>
<dbReference type="Pfam" id="PF13662">
    <property type="entry name" value="Toprim_4"/>
    <property type="match status" value="1"/>
</dbReference>
<dbReference type="CDD" id="cd01029">
    <property type="entry name" value="TOPRIM_primases"/>
    <property type="match status" value="1"/>
</dbReference>
<dbReference type="PANTHER" id="PTHR12873">
    <property type="entry name" value="T7-LIKE MITOCHONDRIAL DNA HELICASE"/>
    <property type="match status" value="1"/>
</dbReference>
<dbReference type="PANTHER" id="PTHR12873:SF6">
    <property type="entry name" value="TOPRIM DOMAIN-CONTAINING PROTEIN"/>
    <property type="match status" value="1"/>
</dbReference>
<dbReference type="SUPFAM" id="SSF56731">
    <property type="entry name" value="DNA primase core"/>
    <property type="match status" value="1"/>
</dbReference>
<evidence type="ECO:0000313" key="2">
    <source>
        <dbReference type="EnsemblPlants" id="MELO3C035679.2.1"/>
    </source>
</evidence>
<evidence type="ECO:0000259" key="1">
    <source>
        <dbReference type="Pfam" id="PF13662"/>
    </source>
</evidence>
<dbReference type="GO" id="GO:0043139">
    <property type="term" value="F:5'-3' DNA helicase activity"/>
    <property type="evidence" value="ECO:0007669"/>
    <property type="project" value="InterPro"/>
</dbReference>
<dbReference type="Gene3D" id="3.40.1360.10">
    <property type="match status" value="1"/>
</dbReference>